<dbReference type="EMBL" id="SLXD01000001">
    <property type="protein sequence ID" value="TCP05656.1"/>
    <property type="molecule type" value="Genomic_DNA"/>
</dbReference>
<proteinExistence type="predicted"/>
<gene>
    <name evidence="2" type="ORF">EV684_101528</name>
</gene>
<organism evidence="2 3">
    <name type="scientific">Rubrivivax gelatinosus</name>
    <name type="common">Rhodocyclus gelatinosus</name>
    <name type="synonym">Rhodopseudomonas gelatinosa</name>
    <dbReference type="NCBI Taxonomy" id="28068"/>
    <lineage>
        <taxon>Bacteria</taxon>
        <taxon>Pseudomonadati</taxon>
        <taxon>Pseudomonadota</taxon>
        <taxon>Betaproteobacteria</taxon>
        <taxon>Burkholderiales</taxon>
        <taxon>Sphaerotilaceae</taxon>
        <taxon>Rubrivivax</taxon>
    </lineage>
</organism>
<feature type="compositionally biased region" description="Low complexity" evidence="1">
    <location>
        <begin position="698"/>
        <end position="716"/>
    </location>
</feature>
<dbReference type="Gene3D" id="3.40.50.720">
    <property type="entry name" value="NAD(P)-binding Rossmann-like Domain"/>
    <property type="match status" value="1"/>
</dbReference>
<dbReference type="Proteomes" id="UP000295106">
    <property type="component" value="Unassembled WGS sequence"/>
</dbReference>
<protein>
    <submittedName>
        <fullName evidence="2">Putative amino acid dehydrogenase</fullName>
    </submittedName>
</protein>
<name>A0A4R2MR28_RUBGE</name>
<evidence type="ECO:0000313" key="3">
    <source>
        <dbReference type="Proteomes" id="UP000295106"/>
    </source>
</evidence>
<evidence type="ECO:0000256" key="1">
    <source>
        <dbReference type="SAM" id="MobiDB-lite"/>
    </source>
</evidence>
<comment type="caution">
    <text evidence="2">The sequence shown here is derived from an EMBL/GenBank/DDBJ whole genome shotgun (WGS) entry which is preliminary data.</text>
</comment>
<dbReference type="InterPro" id="IPR036291">
    <property type="entry name" value="NAD(P)-bd_dom_sf"/>
</dbReference>
<reference evidence="2 3" key="1">
    <citation type="submission" date="2019-03" db="EMBL/GenBank/DDBJ databases">
        <title>Genomic Encyclopedia of Type Strains, Phase IV (KMG-IV): sequencing the most valuable type-strain genomes for metagenomic binning, comparative biology and taxonomic classification.</title>
        <authorList>
            <person name="Goeker M."/>
        </authorList>
    </citation>
    <scope>NUCLEOTIDE SEQUENCE [LARGE SCALE GENOMIC DNA]</scope>
    <source>
        <strain evidence="2 3">DSM 1709</strain>
    </source>
</reference>
<dbReference type="SUPFAM" id="SSF51735">
    <property type="entry name" value="NAD(P)-binding Rossmann-fold domains"/>
    <property type="match status" value="1"/>
</dbReference>
<sequence>MPVPGPLWREQRMKSVIGISLGAAAQDFELRTTLLGQPLRVRRIGTDGDTEVAARRLAYWDRRAAAIGIGAGPDPRSVGATTGGAELAATLKHAPCTTGAHLAEIYLEWALRHVQADLGRYFDNALVLFFSGVANRKLASAMAEFTPNLFFADPLLQLGVPKLLTSLDALSLYATGSHYVAGWAPKRLPSTTLLERWTDHVLRQAMKKATVIVAPVHELDRFGTEELAGKTIVTATVNDARLEAFREKGVAMVVDASPVVQGRVLGHELLDAMILAATGKAPGTLYDDDYLELIQMLDARPRVLYPNGVQRKNRFAFVIHPLSQEYFKKVKPIEMLSRVSPPLLMDSLEKAMAYAPPFVYSKIEGIKSPTGAEAEGWLISVGGTPREIMSHPPEFTYRRLLAAAEMARKLGAQIMGLGAFTKVVGDAGATVARRATLPITTGNSYSASGALWAAHDALLRLKLVEPPQGDERVKFKAMVVGATGAIGSACARLLVRAAEEVTLVSPETAKLLALQESILRQTPDAKIVLSAKADTHIAQMDMIVTATSGAGKKVLDIMKVKPGCVITDVARPLDLSPEDVARRPDVLVIESGEIQLPGQVKMKNIGLPPGVAYACLAETIVLALEGRFENFTVGRAIEWEKVREIYKLGLKHGMKLAAISGVNGVITERDIARVRRLALAARKREAEAAAPTKRRPRAAAAPAVEAAEPKSAPKSAPKARRGKPAPAATPQPALDGLGRRSRARSRTEPVA</sequence>
<dbReference type="AlphaFoldDB" id="A0A4R2MR28"/>
<accession>A0A4R2MR28</accession>
<feature type="region of interest" description="Disordered" evidence="1">
    <location>
        <begin position="684"/>
        <end position="751"/>
    </location>
</feature>
<evidence type="ECO:0000313" key="2">
    <source>
        <dbReference type="EMBL" id="TCP05656.1"/>
    </source>
</evidence>